<name>A0A7W6LF69_9HYPH</name>
<dbReference type="GO" id="GO:0003677">
    <property type="term" value="F:DNA binding"/>
    <property type="evidence" value="ECO:0007669"/>
    <property type="project" value="InterPro"/>
</dbReference>
<evidence type="ECO:0000313" key="3">
    <source>
        <dbReference type="Proteomes" id="UP000519897"/>
    </source>
</evidence>
<reference evidence="2 3" key="1">
    <citation type="submission" date="2020-08" db="EMBL/GenBank/DDBJ databases">
        <title>Genomic Encyclopedia of Type Strains, Phase IV (KMG-IV): sequencing the most valuable type-strain genomes for metagenomic binning, comparative biology and taxonomic classification.</title>
        <authorList>
            <person name="Goeker M."/>
        </authorList>
    </citation>
    <scope>NUCLEOTIDE SEQUENCE [LARGE SCALE GENOMIC DNA]</scope>
    <source>
        <strain evidence="2 3">DSM 29514</strain>
    </source>
</reference>
<comment type="caution">
    <text evidence="2">The sequence shown here is derived from an EMBL/GenBank/DDBJ whole genome shotgun (WGS) entry which is preliminary data.</text>
</comment>
<evidence type="ECO:0000259" key="1">
    <source>
        <dbReference type="Pfam" id="PF01609"/>
    </source>
</evidence>
<dbReference type="GO" id="GO:0004803">
    <property type="term" value="F:transposase activity"/>
    <property type="evidence" value="ECO:0007669"/>
    <property type="project" value="InterPro"/>
</dbReference>
<organism evidence="2 3">
    <name type="scientific">Rhizobium rhizoryzae</name>
    <dbReference type="NCBI Taxonomy" id="451876"/>
    <lineage>
        <taxon>Bacteria</taxon>
        <taxon>Pseudomonadati</taxon>
        <taxon>Pseudomonadota</taxon>
        <taxon>Alphaproteobacteria</taxon>
        <taxon>Hyphomicrobiales</taxon>
        <taxon>Rhizobiaceae</taxon>
        <taxon>Rhizobium/Agrobacterium group</taxon>
        <taxon>Rhizobium</taxon>
    </lineage>
</organism>
<dbReference type="EMBL" id="JACIEC010000001">
    <property type="protein sequence ID" value="MBB4143225.1"/>
    <property type="molecule type" value="Genomic_DNA"/>
</dbReference>
<sequence>MDTTVQPKAIAYPTDGRLYLKALMALVRLAKRFGIELRQSHTRLAKAAALRAGRYAHARQFRRMRRELKKLRTYLGRVYRDIGRKIAGNLDLQARFARLLGLVERLLAQKPKDRNKLYALHAPEVVCISKGKARTPYEFGAKVGIPTTNREGLVLASVAFENNPYDGHTLNRTVAEAVEIGGVNPERIYVDKGYRGHDYEGPATVFIAGQKRGLTPTIRRELKRRSAIEATIGHMKTDGRLDRNFLLGQDGDAANATLVAAAHNLRLILKAIAFWCALILLASRNAEAKTA</sequence>
<dbReference type="InterPro" id="IPR002559">
    <property type="entry name" value="Transposase_11"/>
</dbReference>
<feature type="domain" description="Transposase IS4-like" evidence="1">
    <location>
        <begin position="132"/>
        <end position="265"/>
    </location>
</feature>
<dbReference type="PANTHER" id="PTHR33803">
    <property type="entry name" value="IS1478 TRANSPOSASE"/>
    <property type="match status" value="1"/>
</dbReference>
<dbReference type="Proteomes" id="UP000519897">
    <property type="component" value="Unassembled WGS sequence"/>
</dbReference>
<dbReference type="InterPro" id="IPR047710">
    <property type="entry name" value="Transpos_IS5-like"/>
</dbReference>
<gene>
    <name evidence="2" type="ORF">GGQ72_001724</name>
</gene>
<dbReference type="Pfam" id="PF01609">
    <property type="entry name" value="DDE_Tnp_1"/>
    <property type="match status" value="1"/>
</dbReference>
<dbReference type="PANTHER" id="PTHR33803:SF3">
    <property type="entry name" value="BLL1974 PROTEIN"/>
    <property type="match status" value="1"/>
</dbReference>
<keyword evidence="3" id="KW-1185">Reference proteome</keyword>
<dbReference type="NCBIfam" id="NF033578">
    <property type="entry name" value="transpos_IS5_1"/>
    <property type="match status" value="1"/>
</dbReference>
<dbReference type="GO" id="GO:0006313">
    <property type="term" value="P:DNA transposition"/>
    <property type="evidence" value="ECO:0007669"/>
    <property type="project" value="InterPro"/>
</dbReference>
<evidence type="ECO:0000313" key="2">
    <source>
        <dbReference type="EMBL" id="MBB4143225.1"/>
    </source>
</evidence>
<proteinExistence type="predicted"/>
<protein>
    <submittedName>
        <fullName evidence="2">IS5 family transposase</fullName>
    </submittedName>
</protein>
<accession>A0A7W6LF69</accession>
<dbReference type="AlphaFoldDB" id="A0A7W6LF69"/>